<evidence type="ECO:0000313" key="6">
    <source>
        <dbReference type="EMBL" id="EYB90732.1"/>
    </source>
</evidence>
<proteinExistence type="inferred from homology"/>
<comment type="caution">
    <text evidence="6">The sequence shown here is derived from an EMBL/GenBank/DDBJ whole genome shotgun (WGS) entry which is preliminary data.</text>
</comment>
<keyword evidence="3 5" id="KW-0906">Nuclear pore complex</keyword>
<protein>
    <recommendedName>
        <fullName evidence="5">Nuclear pore protein</fullName>
    </recommendedName>
</protein>
<dbReference type="EMBL" id="JARK01001551">
    <property type="protein sequence ID" value="EYB90732.1"/>
    <property type="molecule type" value="Genomic_DNA"/>
</dbReference>
<evidence type="ECO:0000256" key="5">
    <source>
        <dbReference type="RuleBase" id="RU364035"/>
    </source>
</evidence>
<keyword evidence="5" id="KW-0509">mRNA transport</keyword>
<dbReference type="OrthoDB" id="1918363at2759"/>
<keyword evidence="4 5" id="KW-0539">Nucleus</keyword>
<keyword evidence="5" id="KW-0653">Protein transport</keyword>
<name>A0A016SK30_9BILA</name>
<dbReference type="InterPro" id="IPR007231">
    <property type="entry name" value="Nucleoporin_int_Nup93/Nic96"/>
</dbReference>
<dbReference type="PANTHER" id="PTHR11225:SF4">
    <property type="entry name" value="NUCLEAR PORE COMPLEX PROTEIN NUP93"/>
    <property type="match status" value="1"/>
</dbReference>
<evidence type="ECO:0000313" key="7">
    <source>
        <dbReference type="Proteomes" id="UP000024635"/>
    </source>
</evidence>
<keyword evidence="5" id="KW-0472">Membrane</keyword>
<dbReference type="Proteomes" id="UP000024635">
    <property type="component" value="Unassembled WGS sequence"/>
</dbReference>
<comment type="similarity">
    <text evidence="2 5">Belongs to the nucleoporin interacting component (NIC) family.</text>
</comment>
<dbReference type="Pfam" id="PF04097">
    <property type="entry name" value="Nic96"/>
    <property type="match status" value="1"/>
</dbReference>
<reference evidence="7" key="1">
    <citation type="journal article" date="2015" name="Nat. Genet.">
        <title>The genome and transcriptome of the zoonotic hookworm Ancylostoma ceylanicum identify infection-specific gene families.</title>
        <authorList>
            <person name="Schwarz E.M."/>
            <person name="Hu Y."/>
            <person name="Antoshechkin I."/>
            <person name="Miller M.M."/>
            <person name="Sternberg P.W."/>
            <person name="Aroian R.V."/>
        </authorList>
    </citation>
    <scope>NUCLEOTIDE SEQUENCE</scope>
    <source>
        <strain evidence="7">HY135</strain>
    </source>
</reference>
<accession>A0A016SK30</accession>
<sequence length="816" mass="90290">MQGRDTEENRAAVPTLVYGLLELTIVHHLITLQHEGSPNGVMVRTLAASVSKMSSMFDDILSRAEKLSSANFHATLADSAVAKKNASGLFEGNAVQENRYSGTTFDNDLNSVFRASEHLWKKNAATAPIQKSFLFGEKGVVFGVSAPTLKETQILPKPSDDLEPDMDLERVRLESDRSFFNHVLLSRPQPSMTLPAKQMSKVPVVARHPTVLATSSSRRDLVFAEKIRKYLRSKKRKDLNQLLSDAAKESGTDGALAGVWAEVTALLDQKIPADRDDATTISLLIEKACLYLQRLFVEHMDVQVERNLERAQRGGVPGTRGLVEAFLKIGADDPFAEDGTVDGLPVWELTYHCLRAGDLAAAKGALELLANFPQAAVLVACLNHLSKEEKLDVELKKKLKAEWRHNMNSVKDKYKRALYAALLGLDSNLSDSLENWLWFKLFVLKIDPHMSPILYSEVQKNVSIDYGESYFMAGGKSEFHYYFTALWLSGQFERAIKLLFDCGHVSDAVHVGILAYEMGYLRNTADAAADMLVVDTTQMTKCSCNIARLLVSYTKEFELDDVARALDYWSLLKGLKTPSGSDVFEMAVSRAVYLTGQADTIIGTFGSDGKRSPGLIDEYIEDPSDIICRVAHDTELGGDATQAVRLYMLANTPLKAVELLCSELSDAIRVNRTRMSELRQLAEDFVSVQTELRASVLSTLCILLDVGTLIDLCEAGQPDKALSVSQQLRLIPLDLDQVPVIVGEFHLVPQKVREVIPDLCLHLMRCMVDAIRSATNPTASYVKQVKAIVVYAATVNYKFPQHITSKLLQLQATVAV</sequence>
<dbReference type="PANTHER" id="PTHR11225">
    <property type="entry name" value="NUCLEAR PORE COMPLEX PROTEIN NUP93 NUCLEOPORIN NUP93 DEAD EYE PROTEIN"/>
    <property type="match status" value="1"/>
</dbReference>
<dbReference type="GO" id="GO:0005643">
    <property type="term" value="C:nuclear pore"/>
    <property type="evidence" value="ECO:0007669"/>
    <property type="project" value="UniProtKB-SubCell"/>
</dbReference>
<evidence type="ECO:0000256" key="3">
    <source>
        <dbReference type="ARBA" id="ARBA00023132"/>
    </source>
</evidence>
<dbReference type="GO" id="GO:0006606">
    <property type="term" value="P:protein import into nucleus"/>
    <property type="evidence" value="ECO:0007669"/>
    <property type="project" value="TreeGrafter"/>
</dbReference>
<keyword evidence="7" id="KW-1185">Reference proteome</keyword>
<dbReference type="GO" id="GO:0017056">
    <property type="term" value="F:structural constituent of nuclear pore"/>
    <property type="evidence" value="ECO:0007669"/>
    <property type="project" value="InterPro"/>
</dbReference>
<dbReference type="STRING" id="53326.A0A016SK30"/>
<dbReference type="AlphaFoldDB" id="A0A016SK30"/>
<evidence type="ECO:0000256" key="1">
    <source>
        <dbReference type="ARBA" id="ARBA00004567"/>
    </source>
</evidence>
<keyword evidence="5" id="KW-0813">Transport</keyword>
<gene>
    <name evidence="6" type="primary">Acey_s0215.g2365</name>
    <name evidence="6" type="synonym">Acey-npp-13</name>
    <name evidence="6" type="ORF">Y032_0215g2365</name>
</gene>
<dbReference type="GO" id="GO:0016973">
    <property type="term" value="P:poly(A)+ mRNA export from nucleus"/>
    <property type="evidence" value="ECO:0007669"/>
    <property type="project" value="TreeGrafter"/>
</dbReference>
<evidence type="ECO:0000256" key="4">
    <source>
        <dbReference type="ARBA" id="ARBA00023242"/>
    </source>
</evidence>
<keyword evidence="5" id="KW-0811">Translocation</keyword>
<evidence type="ECO:0000256" key="2">
    <source>
        <dbReference type="ARBA" id="ARBA00010186"/>
    </source>
</evidence>
<organism evidence="6 7">
    <name type="scientific">Ancylostoma ceylanicum</name>
    <dbReference type="NCBI Taxonomy" id="53326"/>
    <lineage>
        <taxon>Eukaryota</taxon>
        <taxon>Metazoa</taxon>
        <taxon>Ecdysozoa</taxon>
        <taxon>Nematoda</taxon>
        <taxon>Chromadorea</taxon>
        <taxon>Rhabditida</taxon>
        <taxon>Rhabditina</taxon>
        <taxon>Rhabditomorpha</taxon>
        <taxon>Strongyloidea</taxon>
        <taxon>Ancylostomatidae</taxon>
        <taxon>Ancylostomatinae</taxon>
        <taxon>Ancylostoma</taxon>
    </lineage>
</organism>
<comment type="subcellular location">
    <subcellularLocation>
        <location evidence="1 5">Nucleus</location>
        <location evidence="1 5">Nuclear pore complex</location>
    </subcellularLocation>
</comment>